<organism evidence="1 2">
    <name type="scientific">Gossypium darwinii</name>
    <name type="common">Darwin's cotton</name>
    <name type="synonym">Gossypium barbadense var. darwinii</name>
    <dbReference type="NCBI Taxonomy" id="34276"/>
    <lineage>
        <taxon>Eukaryota</taxon>
        <taxon>Viridiplantae</taxon>
        <taxon>Streptophyta</taxon>
        <taxon>Embryophyta</taxon>
        <taxon>Tracheophyta</taxon>
        <taxon>Spermatophyta</taxon>
        <taxon>Magnoliopsida</taxon>
        <taxon>eudicotyledons</taxon>
        <taxon>Gunneridae</taxon>
        <taxon>Pentapetalae</taxon>
        <taxon>rosids</taxon>
        <taxon>malvids</taxon>
        <taxon>Malvales</taxon>
        <taxon>Malvaceae</taxon>
        <taxon>Malvoideae</taxon>
        <taxon>Gossypium</taxon>
    </lineage>
</organism>
<dbReference type="Proteomes" id="UP000323506">
    <property type="component" value="Chromosome D10"/>
</dbReference>
<protein>
    <submittedName>
        <fullName evidence="1">Uncharacterized protein</fullName>
    </submittedName>
</protein>
<evidence type="ECO:0000313" key="2">
    <source>
        <dbReference type="Proteomes" id="UP000323506"/>
    </source>
</evidence>
<name>A0A5D2B127_GOSDA</name>
<evidence type="ECO:0000313" key="1">
    <source>
        <dbReference type="EMBL" id="TYG50450.1"/>
    </source>
</evidence>
<gene>
    <name evidence="1" type="ORF">ES288_D10G176200v1</name>
</gene>
<accession>A0A5D2B127</accession>
<keyword evidence="2" id="KW-1185">Reference proteome</keyword>
<sequence>MGGHIKTLTCMHSKIFCFVYLKFGCLCAVSMISRSFNTALVIEPSLSLWVSKMDQLHAAKEKYR</sequence>
<reference evidence="1 2" key="1">
    <citation type="submission" date="2019-06" db="EMBL/GenBank/DDBJ databases">
        <title>WGS assembly of Gossypium darwinii.</title>
        <authorList>
            <person name="Chen Z.J."/>
            <person name="Sreedasyam A."/>
            <person name="Ando A."/>
            <person name="Song Q."/>
            <person name="De L."/>
            <person name="Hulse-Kemp A."/>
            <person name="Ding M."/>
            <person name="Ye W."/>
            <person name="Kirkbride R."/>
            <person name="Jenkins J."/>
            <person name="Plott C."/>
            <person name="Lovell J."/>
            <person name="Lin Y.-M."/>
            <person name="Vaughn R."/>
            <person name="Liu B."/>
            <person name="Li W."/>
            <person name="Simpson S."/>
            <person name="Scheffler B."/>
            <person name="Saski C."/>
            <person name="Grover C."/>
            <person name="Hu G."/>
            <person name="Conover J."/>
            <person name="Carlson J."/>
            <person name="Shu S."/>
            <person name="Boston L."/>
            <person name="Williams M."/>
            <person name="Peterson D."/>
            <person name="Mcgee K."/>
            <person name="Jones D."/>
            <person name="Wendel J."/>
            <person name="Stelly D."/>
            <person name="Grimwood J."/>
            <person name="Schmutz J."/>
        </authorList>
    </citation>
    <scope>NUCLEOTIDE SEQUENCE [LARGE SCALE GENOMIC DNA]</scope>
    <source>
        <strain evidence="1">1808015.09</strain>
    </source>
</reference>
<dbReference type="EMBL" id="CM017710">
    <property type="protein sequence ID" value="TYG50450.1"/>
    <property type="molecule type" value="Genomic_DNA"/>
</dbReference>
<proteinExistence type="predicted"/>
<dbReference type="AlphaFoldDB" id="A0A5D2B127"/>